<evidence type="ECO:0000313" key="9">
    <source>
        <dbReference type="EMBL" id="CAE0494195.1"/>
    </source>
</evidence>
<dbReference type="GO" id="GO:0035556">
    <property type="term" value="P:intracellular signal transduction"/>
    <property type="evidence" value="ECO:0007669"/>
    <property type="project" value="InterPro"/>
</dbReference>
<evidence type="ECO:0000256" key="3">
    <source>
        <dbReference type="ARBA" id="ARBA00022741"/>
    </source>
</evidence>
<feature type="compositionally biased region" description="Polar residues" evidence="7">
    <location>
        <begin position="460"/>
        <end position="478"/>
    </location>
</feature>
<proteinExistence type="predicted"/>
<reference evidence="9" key="1">
    <citation type="submission" date="2021-01" db="EMBL/GenBank/DDBJ databases">
        <authorList>
            <person name="Corre E."/>
            <person name="Pelletier E."/>
            <person name="Niang G."/>
            <person name="Scheremetjew M."/>
            <person name="Finn R."/>
            <person name="Kale V."/>
            <person name="Holt S."/>
            <person name="Cochrane G."/>
            <person name="Meng A."/>
            <person name="Brown T."/>
            <person name="Cohen L."/>
        </authorList>
    </citation>
    <scope>NUCLEOTIDE SEQUENCE</scope>
    <source>
        <strain evidence="9">CCMP1320</strain>
    </source>
</reference>
<dbReference type="Gene3D" id="3.30.70.1230">
    <property type="entry name" value="Nucleotide cyclase"/>
    <property type="match status" value="1"/>
</dbReference>
<evidence type="ECO:0000259" key="8">
    <source>
        <dbReference type="Pfam" id="PF00211"/>
    </source>
</evidence>
<feature type="region of interest" description="Disordered" evidence="7">
    <location>
        <begin position="98"/>
        <end position="119"/>
    </location>
</feature>
<feature type="region of interest" description="Disordered" evidence="7">
    <location>
        <begin position="422"/>
        <end position="446"/>
    </location>
</feature>
<dbReference type="PANTHER" id="PTHR11920">
    <property type="entry name" value="GUANYLYL CYCLASE"/>
    <property type="match status" value="1"/>
</dbReference>
<dbReference type="GO" id="GO:0001653">
    <property type="term" value="F:peptide receptor activity"/>
    <property type="evidence" value="ECO:0007669"/>
    <property type="project" value="TreeGrafter"/>
</dbReference>
<dbReference type="GO" id="GO:0000166">
    <property type="term" value="F:nucleotide binding"/>
    <property type="evidence" value="ECO:0007669"/>
    <property type="project" value="UniProtKB-KW"/>
</dbReference>
<evidence type="ECO:0000256" key="7">
    <source>
        <dbReference type="SAM" id="MobiDB-lite"/>
    </source>
</evidence>
<keyword evidence="5" id="KW-0472">Membrane</keyword>
<sequence length="491" mass="50246">MFFPLWLSVAVHAHDQRCLHPCVPACRDTMNTSARMESTGAPNRIHVSAATYALLLACEDGGWEATGGVQVKGKGFMQTYFWVPPEGDFVSPAPSSPFALSASNSNPTNSANTNVTSSADTAAVTASPAQHLAAGAITSTEGAHAPLEAVSPRPAFAEATSACPLPTGSVCAAEVAEAAAHVGVMGGAGPSGLGGGGSSSGAGASVPQKGSEKSASSISLADTAGLGSAYMLGAANSSMGHALAHVGSRRVRHLSLDPALLGAQGMSSPRAAGAVMVGSASQDEGQQPAGQGYANVTTPRGAAHPSHAHAFIMGAPPGYLSRVGSSSGMVRCGGAREARRSLSSATGRGYRSTRCFSHRVTSYNGSMADTMALPGGLRSGHGSLDQHLLRSRVISHSTNSHPPHDLQQVMDSFYDFNHRAILDQGPSDQHGPRELPHGGGGSGERHDPLRVILRALPVQNMSTTFGQRTPSYTLQSPNGRPLTPKLSLPSD</sequence>
<feature type="region of interest" description="Disordered" evidence="7">
    <location>
        <begin position="460"/>
        <end position="491"/>
    </location>
</feature>
<dbReference type="EMBL" id="HBIP01015903">
    <property type="protein sequence ID" value="CAE0494195.1"/>
    <property type="molecule type" value="Transcribed_RNA"/>
</dbReference>
<name>A0A7S3QV24_DUNTE</name>
<feature type="domain" description="Guanylate cyclase" evidence="8">
    <location>
        <begin position="28"/>
        <end position="81"/>
    </location>
</feature>
<keyword evidence="6" id="KW-0456">Lyase</keyword>
<keyword evidence="3" id="KW-0547">Nucleotide-binding</keyword>
<evidence type="ECO:0000256" key="1">
    <source>
        <dbReference type="ARBA" id="ARBA00004370"/>
    </source>
</evidence>
<dbReference type="GO" id="GO:0004383">
    <property type="term" value="F:guanylate cyclase activity"/>
    <property type="evidence" value="ECO:0007669"/>
    <property type="project" value="TreeGrafter"/>
</dbReference>
<evidence type="ECO:0000256" key="2">
    <source>
        <dbReference type="ARBA" id="ARBA00022692"/>
    </source>
</evidence>
<feature type="region of interest" description="Disordered" evidence="7">
    <location>
        <begin position="193"/>
        <end position="215"/>
    </location>
</feature>
<dbReference type="InterPro" id="IPR001054">
    <property type="entry name" value="A/G_cyclase"/>
</dbReference>
<accession>A0A7S3QV24</accession>
<gene>
    <name evidence="9" type="ORF">DTER00134_LOCUS9268</name>
</gene>
<dbReference type="InterPro" id="IPR029787">
    <property type="entry name" value="Nucleotide_cyclase"/>
</dbReference>
<evidence type="ECO:0000256" key="6">
    <source>
        <dbReference type="ARBA" id="ARBA00023239"/>
    </source>
</evidence>
<dbReference type="GO" id="GO:0007168">
    <property type="term" value="P:receptor guanylyl cyclase signaling pathway"/>
    <property type="evidence" value="ECO:0007669"/>
    <property type="project" value="TreeGrafter"/>
</dbReference>
<comment type="subcellular location">
    <subcellularLocation>
        <location evidence="1">Membrane</location>
    </subcellularLocation>
</comment>
<dbReference type="GO" id="GO:0004016">
    <property type="term" value="F:adenylate cyclase activity"/>
    <property type="evidence" value="ECO:0007669"/>
    <property type="project" value="TreeGrafter"/>
</dbReference>
<organism evidence="9">
    <name type="scientific">Dunaliella tertiolecta</name>
    <name type="common">Green alga</name>
    <dbReference type="NCBI Taxonomy" id="3047"/>
    <lineage>
        <taxon>Eukaryota</taxon>
        <taxon>Viridiplantae</taxon>
        <taxon>Chlorophyta</taxon>
        <taxon>core chlorophytes</taxon>
        <taxon>Chlorophyceae</taxon>
        <taxon>CS clade</taxon>
        <taxon>Chlamydomonadales</taxon>
        <taxon>Dunaliellaceae</taxon>
        <taxon>Dunaliella</taxon>
    </lineage>
</organism>
<dbReference type="PANTHER" id="PTHR11920:SF335">
    <property type="entry name" value="GUANYLATE CYCLASE"/>
    <property type="match status" value="1"/>
</dbReference>
<evidence type="ECO:0000256" key="4">
    <source>
        <dbReference type="ARBA" id="ARBA00022989"/>
    </source>
</evidence>
<dbReference type="GO" id="GO:0005886">
    <property type="term" value="C:plasma membrane"/>
    <property type="evidence" value="ECO:0007669"/>
    <property type="project" value="TreeGrafter"/>
</dbReference>
<evidence type="ECO:0000256" key="5">
    <source>
        <dbReference type="ARBA" id="ARBA00023136"/>
    </source>
</evidence>
<dbReference type="Pfam" id="PF00211">
    <property type="entry name" value="Guanylate_cyc"/>
    <property type="match status" value="1"/>
</dbReference>
<protein>
    <recommendedName>
        <fullName evidence="8">Guanylate cyclase domain-containing protein</fullName>
    </recommendedName>
</protein>
<keyword evidence="4" id="KW-1133">Transmembrane helix</keyword>
<dbReference type="InterPro" id="IPR050401">
    <property type="entry name" value="Cyclic_nucleotide_synthase"/>
</dbReference>
<keyword evidence="2" id="KW-0812">Transmembrane</keyword>
<dbReference type="AlphaFoldDB" id="A0A7S3QV24"/>
<dbReference type="SUPFAM" id="SSF55073">
    <property type="entry name" value="Nucleotide cyclase"/>
    <property type="match status" value="1"/>
</dbReference>